<evidence type="ECO:0008006" key="3">
    <source>
        <dbReference type="Google" id="ProtNLM"/>
    </source>
</evidence>
<dbReference type="Pfam" id="PF14030">
    <property type="entry name" value="DUF4245"/>
    <property type="match status" value="1"/>
</dbReference>
<sequence length="171" mass="19086">MVRTLLVILVPLVIITVFFSRYLDDYPVQEVDWQSVLAQAREQAPYPVLAPKGLPGSWRPTQVTWVKTGQPHLNDQPSARNLWQIGYLDPSDVYISVNQGDARPEDFISDTTRDGVVDGRSAVGDQSWVRYVSDDERTRSLVWSTPEVTTIVVGDTTYEALEAFAGTLSAT</sequence>
<reference evidence="2" key="1">
    <citation type="journal article" date="2019" name="Int. J. Syst. Evol. Microbiol.">
        <title>The Global Catalogue of Microorganisms (GCM) 10K type strain sequencing project: providing services to taxonomists for standard genome sequencing and annotation.</title>
        <authorList>
            <consortium name="The Broad Institute Genomics Platform"/>
            <consortium name="The Broad Institute Genome Sequencing Center for Infectious Disease"/>
            <person name="Wu L."/>
            <person name="Ma J."/>
        </authorList>
    </citation>
    <scope>NUCLEOTIDE SEQUENCE [LARGE SCALE GENOMIC DNA]</scope>
    <source>
        <strain evidence="2">JCM 16548</strain>
    </source>
</reference>
<dbReference type="InterPro" id="IPR025339">
    <property type="entry name" value="DUF4245"/>
</dbReference>
<name>A0ABP7DUS0_9ACTN</name>
<dbReference type="Proteomes" id="UP001500051">
    <property type="component" value="Unassembled WGS sequence"/>
</dbReference>
<organism evidence="1 2">
    <name type="scientific">Microlunatus aurantiacus</name>
    <dbReference type="NCBI Taxonomy" id="446786"/>
    <lineage>
        <taxon>Bacteria</taxon>
        <taxon>Bacillati</taxon>
        <taxon>Actinomycetota</taxon>
        <taxon>Actinomycetes</taxon>
        <taxon>Propionibacteriales</taxon>
        <taxon>Propionibacteriaceae</taxon>
        <taxon>Microlunatus</taxon>
    </lineage>
</organism>
<comment type="caution">
    <text evidence="1">The sequence shown here is derived from an EMBL/GenBank/DDBJ whole genome shotgun (WGS) entry which is preliminary data.</text>
</comment>
<dbReference type="EMBL" id="BAAAYX010000013">
    <property type="protein sequence ID" value="GAA3710441.1"/>
    <property type="molecule type" value="Genomic_DNA"/>
</dbReference>
<accession>A0ABP7DUS0</accession>
<evidence type="ECO:0000313" key="1">
    <source>
        <dbReference type="EMBL" id="GAA3710441.1"/>
    </source>
</evidence>
<protein>
    <recommendedName>
        <fullName evidence="3">DUF4245 domain-containing protein</fullName>
    </recommendedName>
</protein>
<evidence type="ECO:0000313" key="2">
    <source>
        <dbReference type="Proteomes" id="UP001500051"/>
    </source>
</evidence>
<proteinExistence type="predicted"/>
<keyword evidence="2" id="KW-1185">Reference proteome</keyword>
<gene>
    <name evidence="1" type="ORF">GCM10022204_31080</name>
</gene>